<feature type="domain" description="DUF7330" evidence="3">
    <location>
        <begin position="299"/>
        <end position="423"/>
    </location>
</feature>
<gene>
    <name evidence="4" type="ORF">CY34DRAFT_802594</name>
</gene>
<name>A0A0D0AS69_9AGAM</name>
<proteinExistence type="predicted"/>
<keyword evidence="5" id="KW-1185">Reference proteome</keyword>
<evidence type="ECO:0000313" key="5">
    <source>
        <dbReference type="Proteomes" id="UP000054485"/>
    </source>
</evidence>
<dbReference type="AlphaFoldDB" id="A0A0D0AS69"/>
<keyword evidence="2" id="KW-0472">Membrane</keyword>
<dbReference type="EMBL" id="KN835189">
    <property type="protein sequence ID" value="KIK44501.1"/>
    <property type="molecule type" value="Genomic_DNA"/>
</dbReference>
<reference evidence="4 5" key="1">
    <citation type="submission" date="2014-04" db="EMBL/GenBank/DDBJ databases">
        <authorList>
            <consortium name="DOE Joint Genome Institute"/>
            <person name="Kuo A."/>
            <person name="Ruytinx J."/>
            <person name="Rineau F."/>
            <person name="Colpaert J."/>
            <person name="Kohler A."/>
            <person name="Nagy L.G."/>
            <person name="Floudas D."/>
            <person name="Copeland A."/>
            <person name="Barry K.W."/>
            <person name="Cichocki N."/>
            <person name="Veneault-Fourrey C."/>
            <person name="LaButti K."/>
            <person name="Lindquist E.A."/>
            <person name="Lipzen A."/>
            <person name="Lundell T."/>
            <person name="Morin E."/>
            <person name="Murat C."/>
            <person name="Sun H."/>
            <person name="Tunlid A."/>
            <person name="Henrissat B."/>
            <person name="Grigoriev I.V."/>
            <person name="Hibbett D.S."/>
            <person name="Martin F."/>
            <person name="Nordberg H.P."/>
            <person name="Cantor M.N."/>
            <person name="Hua S.X."/>
        </authorList>
    </citation>
    <scope>NUCLEOTIDE SEQUENCE [LARGE SCALE GENOMIC DNA]</scope>
    <source>
        <strain evidence="4 5">UH-Slu-Lm8-n1</strain>
    </source>
</reference>
<dbReference type="Pfam" id="PF24016">
    <property type="entry name" value="DUF7330"/>
    <property type="match status" value="1"/>
</dbReference>
<protein>
    <recommendedName>
        <fullName evidence="3">DUF7330 domain-containing protein</fullName>
    </recommendedName>
</protein>
<reference evidence="5" key="2">
    <citation type="submission" date="2015-01" db="EMBL/GenBank/DDBJ databases">
        <title>Evolutionary Origins and Diversification of the Mycorrhizal Mutualists.</title>
        <authorList>
            <consortium name="DOE Joint Genome Institute"/>
            <consortium name="Mycorrhizal Genomics Consortium"/>
            <person name="Kohler A."/>
            <person name="Kuo A."/>
            <person name="Nagy L.G."/>
            <person name="Floudas D."/>
            <person name="Copeland A."/>
            <person name="Barry K.W."/>
            <person name="Cichocki N."/>
            <person name="Veneault-Fourrey C."/>
            <person name="LaButti K."/>
            <person name="Lindquist E.A."/>
            <person name="Lipzen A."/>
            <person name="Lundell T."/>
            <person name="Morin E."/>
            <person name="Murat C."/>
            <person name="Riley R."/>
            <person name="Ohm R."/>
            <person name="Sun H."/>
            <person name="Tunlid A."/>
            <person name="Henrissat B."/>
            <person name="Grigoriev I.V."/>
            <person name="Hibbett D.S."/>
            <person name="Martin F."/>
        </authorList>
    </citation>
    <scope>NUCLEOTIDE SEQUENCE [LARGE SCALE GENOMIC DNA]</scope>
    <source>
        <strain evidence="5">UH-Slu-Lm8-n1</strain>
    </source>
</reference>
<evidence type="ECO:0000256" key="2">
    <source>
        <dbReference type="SAM" id="Phobius"/>
    </source>
</evidence>
<sequence length="481" mass="52457">MIIVETTPNRTDDKGNRHDGQRAGLHEGSSTNTSGSLPPPPYTSQTSYQPITDVVVVVYRQSPAQRFWKAFGVAVLIWFLVAAFTTSSTDMAFNHVSRLFLDNHCVQSSNGEPSHPGPKDGTVHQCISGSDWESSGQSFNHFPHSAEVFLELPVDSDILYLFTKGSQAGHVEIEQSDQPTDKVSVHVRVGYHTREALRGVNVYRLERKTRENGVGIYAPTLSYLFGHGQQLKFEVKIMLPAGKDGDALHIKAFETNTSNYSQDVAHIWETTSFDRISLRTSNGHINAKSVTAENGLICSSNGGINGHFNIASSLELVTSNAPITASVALLNRENETASKLKMLTSNGKINANVDLVTHSGHGGSFKVETHTSNAPVTFEYTDMPVNSSLNSRIGSSNAAVNVKLYSTFEGSFNMATSNGKAILEKLTVEDPSGQGRHRQVTVTQRPREQNRLEGSAYWSESKEANGHSTVNTSNGHVKLVI</sequence>
<keyword evidence="2" id="KW-1133">Transmembrane helix</keyword>
<feature type="compositionally biased region" description="Basic and acidic residues" evidence="1">
    <location>
        <begin position="10"/>
        <end position="25"/>
    </location>
</feature>
<keyword evidence="2" id="KW-0812">Transmembrane</keyword>
<dbReference type="InterPro" id="IPR055754">
    <property type="entry name" value="DUF7330"/>
</dbReference>
<feature type="transmembrane region" description="Helical" evidence="2">
    <location>
        <begin position="67"/>
        <end position="85"/>
    </location>
</feature>
<organism evidence="4 5">
    <name type="scientific">Suillus luteus UH-Slu-Lm8-n1</name>
    <dbReference type="NCBI Taxonomy" id="930992"/>
    <lineage>
        <taxon>Eukaryota</taxon>
        <taxon>Fungi</taxon>
        <taxon>Dikarya</taxon>
        <taxon>Basidiomycota</taxon>
        <taxon>Agaricomycotina</taxon>
        <taxon>Agaricomycetes</taxon>
        <taxon>Agaricomycetidae</taxon>
        <taxon>Boletales</taxon>
        <taxon>Suillineae</taxon>
        <taxon>Suillaceae</taxon>
        <taxon>Suillus</taxon>
    </lineage>
</organism>
<feature type="compositionally biased region" description="Polar residues" evidence="1">
    <location>
        <begin position="466"/>
        <end position="475"/>
    </location>
</feature>
<dbReference type="HOGENOM" id="CLU_037980_2_0_1"/>
<dbReference type="STRING" id="930992.A0A0D0AS69"/>
<evidence type="ECO:0000313" key="4">
    <source>
        <dbReference type="EMBL" id="KIK44501.1"/>
    </source>
</evidence>
<dbReference type="InParanoid" id="A0A0D0AS69"/>
<feature type="region of interest" description="Disordered" evidence="1">
    <location>
        <begin position="1"/>
        <end position="45"/>
    </location>
</feature>
<accession>A0A0D0AS69</accession>
<evidence type="ECO:0000256" key="1">
    <source>
        <dbReference type="SAM" id="MobiDB-lite"/>
    </source>
</evidence>
<evidence type="ECO:0000259" key="3">
    <source>
        <dbReference type="Pfam" id="PF24016"/>
    </source>
</evidence>
<feature type="region of interest" description="Disordered" evidence="1">
    <location>
        <begin position="431"/>
        <end position="481"/>
    </location>
</feature>
<dbReference type="Proteomes" id="UP000054485">
    <property type="component" value="Unassembled WGS sequence"/>
</dbReference>
<dbReference type="OrthoDB" id="5570013at2759"/>